<comment type="caution">
    <text evidence="3">The sequence shown here is derived from an EMBL/GenBank/DDBJ whole genome shotgun (WGS) entry which is preliminary data.</text>
</comment>
<protein>
    <recommendedName>
        <fullName evidence="2">4'-phosphopantetheinyl transferase domain-containing protein</fullName>
    </recommendedName>
</protein>
<evidence type="ECO:0000313" key="3">
    <source>
        <dbReference type="EMBL" id="GAA2174793.1"/>
    </source>
</evidence>
<name>A0ABN3AUQ0_9MICO</name>
<dbReference type="Pfam" id="PF01648">
    <property type="entry name" value="ACPS"/>
    <property type="match status" value="1"/>
</dbReference>
<dbReference type="RefSeq" id="WP_344343561.1">
    <property type="nucleotide sequence ID" value="NZ_BAAAQT010000006.1"/>
</dbReference>
<evidence type="ECO:0000313" key="4">
    <source>
        <dbReference type="Proteomes" id="UP001501599"/>
    </source>
</evidence>
<evidence type="ECO:0000259" key="2">
    <source>
        <dbReference type="Pfam" id="PF01648"/>
    </source>
</evidence>
<accession>A0ABN3AUQ0</accession>
<sequence length="260" mass="26675">MIDVLAASVDDVHALADRLAHVERGAAGARALVDAGDLAAADAKVRPEDARRTLAGRAALRLLLAARAGRPLSSAAGVAIDRACSRCGAQHGQPSVAGLSVSTSTSGDHVLIAVGEREAVVGVDVEVVPDELWAGFDDYVLHPHERGGLPAGDAGISPRIRIWAEKEAVLKAAGLGLRDAPARLRISDVEVPGGWPTGAGVLDPGAWRPVAATEVREAAGTWVTAIEVAADAWGVLAAAAPQPIRRWTIGDLVDARPSAA</sequence>
<dbReference type="EMBL" id="BAAAQT010000006">
    <property type="protein sequence ID" value="GAA2174793.1"/>
    <property type="molecule type" value="Genomic_DNA"/>
</dbReference>
<proteinExistence type="predicted"/>
<dbReference type="InterPro" id="IPR008278">
    <property type="entry name" value="4-PPantetheinyl_Trfase_dom"/>
</dbReference>
<dbReference type="Proteomes" id="UP001501599">
    <property type="component" value="Unassembled WGS sequence"/>
</dbReference>
<dbReference type="InterPro" id="IPR037143">
    <property type="entry name" value="4-PPantetheinyl_Trfase_dom_sf"/>
</dbReference>
<dbReference type="Gene3D" id="3.90.470.20">
    <property type="entry name" value="4'-phosphopantetheinyl transferase domain"/>
    <property type="match status" value="1"/>
</dbReference>
<organism evidence="3 4">
    <name type="scientific">Agrococcus versicolor</name>
    <dbReference type="NCBI Taxonomy" id="501482"/>
    <lineage>
        <taxon>Bacteria</taxon>
        <taxon>Bacillati</taxon>
        <taxon>Actinomycetota</taxon>
        <taxon>Actinomycetes</taxon>
        <taxon>Micrococcales</taxon>
        <taxon>Microbacteriaceae</taxon>
        <taxon>Agrococcus</taxon>
    </lineage>
</organism>
<gene>
    <name evidence="3" type="ORF">GCM10009846_22110</name>
</gene>
<dbReference type="SUPFAM" id="SSF56214">
    <property type="entry name" value="4'-phosphopantetheinyl transferase"/>
    <property type="match status" value="2"/>
</dbReference>
<evidence type="ECO:0000256" key="1">
    <source>
        <dbReference type="ARBA" id="ARBA00022679"/>
    </source>
</evidence>
<reference evidence="3 4" key="1">
    <citation type="journal article" date="2019" name="Int. J. Syst. Evol. Microbiol.">
        <title>The Global Catalogue of Microorganisms (GCM) 10K type strain sequencing project: providing services to taxonomists for standard genome sequencing and annotation.</title>
        <authorList>
            <consortium name="The Broad Institute Genomics Platform"/>
            <consortium name="The Broad Institute Genome Sequencing Center for Infectious Disease"/>
            <person name="Wu L."/>
            <person name="Ma J."/>
        </authorList>
    </citation>
    <scope>NUCLEOTIDE SEQUENCE [LARGE SCALE GENOMIC DNA]</scope>
    <source>
        <strain evidence="3 4">JCM 16026</strain>
    </source>
</reference>
<feature type="domain" description="4'-phosphopantetheinyl transferase" evidence="2">
    <location>
        <begin position="121"/>
        <end position="183"/>
    </location>
</feature>
<keyword evidence="4" id="KW-1185">Reference proteome</keyword>
<keyword evidence="1" id="KW-0808">Transferase</keyword>